<evidence type="ECO:0008006" key="5">
    <source>
        <dbReference type="Google" id="ProtNLM"/>
    </source>
</evidence>
<protein>
    <recommendedName>
        <fullName evidence="5">Indoleamine 2,3-dioxygenase</fullName>
    </recommendedName>
</protein>
<keyword evidence="4" id="KW-1185">Reference proteome</keyword>
<dbReference type="PANTHER" id="PTHR28657">
    <property type="entry name" value="INDOLEAMINE 2,3-DIOXYGENASE"/>
    <property type="match status" value="1"/>
</dbReference>
<dbReference type="Pfam" id="PF01231">
    <property type="entry name" value="IDO"/>
    <property type="match status" value="1"/>
</dbReference>
<dbReference type="SUPFAM" id="SSF140959">
    <property type="entry name" value="Indolic compounds 2,3-dioxygenase-like"/>
    <property type="match status" value="1"/>
</dbReference>
<dbReference type="EMBL" id="JBIBEG010000004">
    <property type="protein sequence ID" value="MFF5897511.1"/>
    <property type="molecule type" value="Genomic_DNA"/>
</dbReference>
<dbReference type="Gene3D" id="1.20.58.480">
    <property type="match status" value="1"/>
</dbReference>
<dbReference type="InterPro" id="IPR037217">
    <property type="entry name" value="Trp/Indoleamine_2_3_dOase-like"/>
</dbReference>
<evidence type="ECO:0000313" key="3">
    <source>
        <dbReference type="EMBL" id="MFF5897511.1"/>
    </source>
</evidence>
<reference evidence="3 4" key="1">
    <citation type="submission" date="2024-10" db="EMBL/GenBank/DDBJ databases">
        <title>The Natural Products Discovery Center: Release of the First 8490 Sequenced Strains for Exploring Actinobacteria Biosynthetic Diversity.</title>
        <authorList>
            <person name="Kalkreuter E."/>
            <person name="Kautsar S.A."/>
            <person name="Yang D."/>
            <person name="Bader C.D."/>
            <person name="Teijaro C.N."/>
            <person name="Fluegel L."/>
            <person name="Davis C.M."/>
            <person name="Simpson J.R."/>
            <person name="Lauterbach L."/>
            <person name="Steele A.D."/>
            <person name="Gui C."/>
            <person name="Meng S."/>
            <person name="Li G."/>
            <person name="Viehrig K."/>
            <person name="Ye F."/>
            <person name="Su P."/>
            <person name="Kiefer A.F."/>
            <person name="Nichols A."/>
            <person name="Cepeda A.J."/>
            <person name="Yan W."/>
            <person name="Fan B."/>
            <person name="Jiang Y."/>
            <person name="Adhikari A."/>
            <person name="Zheng C.-J."/>
            <person name="Schuster L."/>
            <person name="Cowan T.M."/>
            <person name="Smanski M.J."/>
            <person name="Chevrette M.G."/>
            <person name="De Carvalho L.P.S."/>
            <person name="Shen B."/>
        </authorList>
    </citation>
    <scope>NUCLEOTIDE SEQUENCE [LARGE SCALE GENOMIC DNA]</scope>
    <source>
        <strain evidence="3 4">NPDC012540</strain>
    </source>
</reference>
<organism evidence="3 4">
    <name type="scientific">Streptomyces argenteolus</name>
    <dbReference type="NCBI Taxonomy" id="67274"/>
    <lineage>
        <taxon>Bacteria</taxon>
        <taxon>Bacillati</taxon>
        <taxon>Actinomycetota</taxon>
        <taxon>Actinomycetes</taxon>
        <taxon>Kitasatosporales</taxon>
        <taxon>Streptomycetaceae</taxon>
        <taxon>Streptomyces</taxon>
    </lineage>
</organism>
<keyword evidence="1" id="KW-0479">Metal-binding</keyword>
<dbReference type="InterPro" id="IPR000898">
    <property type="entry name" value="Indolamine_dOase"/>
</dbReference>
<keyword evidence="2" id="KW-0408">Iron</keyword>
<gene>
    <name evidence="3" type="ORF">ACFY8O_16460</name>
</gene>
<sequence length="390" mass="41818">MTSSVSPAEYGVSESNGFLPDVAPLTQLPGRFAEWDEIGAVLPKHLAAGRARELLSSVAPLDPGALTEQAERERAMLLLSYFGHAYIFGGDVPANVCPANIAVPWHKAAGLLGRPPVLSYATQQLHNWGRLSDDPAIELGNIHRLQGFLGGMDDDWFVLVHVAIEAAAAPVLCAAIAAQDAVLDGDDGGLVHALGEMAAGLSVMSGTLARMPERCDPHIYYHRVRSYLFGWKNNPALPEGVVYEGVAAYGGRPQRFGGETGAQSAIIPFLDEVLGMSGEDDPLAAYMHALRAYIPPGHRAFIEKVGPRVDLRGFLLHHRPAGAVAAYDACVTAMADFRELHLRYAATYVQRQAQRSSANSNEVGTGGTPFMRYLKGHLDTVRAHRIGAPG</sequence>
<accession>A0ABW6X7Q1</accession>
<dbReference type="Proteomes" id="UP001602322">
    <property type="component" value="Unassembled WGS sequence"/>
</dbReference>
<proteinExistence type="predicted"/>
<comment type="caution">
    <text evidence="3">The sequence shown here is derived from an EMBL/GenBank/DDBJ whole genome shotgun (WGS) entry which is preliminary data.</text>
</comment>
<dbReference type="RefSeq" id="WP_387902737.1">
    <property type="nucleotide sequence ID" value="NZ_JBIBEG010000004.1"/>
</dbReference>
<name>A0ABW6X7Q1_9ACTN</name>
<evidence type="ECO:0000313" key="4">
    <source>
        <dbReference type="Proteomes" id="UP001602322"/>
    </source>
</evidence>
<evidence type="ECO:0000256" key="1">
    <source>
        <dbReference type="ARBA" id="ARBA00022723"/>
    </source>
</evidence>
<evidence type="ECO:0000256" key="2">
    <source>
        <dbReference type="ARBA" id="ARBA00023004"/>
    </source>
</evidence>
<dbReference type="PANTHER" id="PTHR28657:SF5">
    <property type="entry name" value="INDOLEAMINE 2,3-DIOXYGENASE"/>
    <property type="match status" value="1"/>
</dbReference>